<keyword evidence="2 5" id="KW-0812">Transmembrane</keyword>
<keyword evidence="3 5" id="KW-1133">Transmembrane helix</keyword>
<evidence type="ECO:0000313" key="8">
    <source>
        <dbReference type="Proteomes" id="UP001595776"/>
    </source>
</evidence>
<proteinExistence type="predicted"/>
<gene>
    <name evidence="7" type="ORF">ACFO5Q_14710</name>
</gene>
<accession>A0ABV8UCY6</accession>
<dbReference type="Proteomes" id="UP001595776">
    <property type="component" value="Unassembled WGS sequence"/>
</dbReference>
<feature type="transmembrane region" description="Helical" evidence="5">
    <location>
        <begin position="89"/>
        <end position="112"/>
    </location>
</feature>
<feature type="transmembrane region" description="Helical" evidence="5">
    <location>
        <begin position="12"/>
        <end position="37"/>
    </location>
</feature>
<reference evidence="8" key="1">
    <citation type="journal article" date="2019" name="Int. J. Syst. Evol. Microbiol.">
        <title>The Global Catalogue of Microorganisms (GCM) 10K type strain sequencing project: providing services to taxonomists for standard genome sequencing and annotation.</title>
        <authorList>
            <consortium name="The Broad Institute Genomics Platform"/>
            <consortium name="The Broad Institute Genome Sequencing Center for Infectious Disease"/>
            <person name="Wu L."/>
            <person name="Ma J."/>
        </authorList>
    </citation>
    <scope>NUCLEOTIDE SEQUENCE [LARGE SCALE GENOMIC DNA]</scope>
    <source>
        <strain evidence="8">CGMCC 1.15304</strain>
    </source>
</reference>
<name>A0ABV8UCY6_9PROT</name>
<dbReference type="Pfam" id="PF06271">
    <property type="entry name" value="RDD"/>
    <property type="match status" value="1"/>
</dbReference>
<feature type="transmembrane region" description="Helical" evidence="5">
    <location>
        <begin position="49"/>
        <end position="69"/>
    </location>
</feature>
<evidence type="ECO:0000256" key="4">
    <source>
        <dbReference type="ARBA" id="ARBA00023136"/>
    </source>
</evidence>
<evidence type="ECO:0000259" key="6">
    <source>
        <dbReference type="Pfam" id="PF06271"/>
    </source>
</evidence>
<evidence type="ECO:0000256" key="5">
    <source>
        <dbReference type="SAM" id="Phobius"/>
    </source>
</evidence>
<evidence type="ECO:0000313" key="7">
    <source>
        <dbReference type="EMBL" id="MFC4349103.1"/>
    </source>
</evidence>
<keyword evidence="8" id="KW-1185">Reference proteome</keyword>
<evidence type="ECO:0000256" key="2">
    <source>
        <dbReference type="ARBA" id="ARBA00022692"/>
    </source>
</evidence>
<feature type="domain" description="RDD" evidence="6">
    <location>
        <begin position="16"/>
        <end position="108"/>
    </location>
</feature>
<organism evidence="7 8">
    <name type="scientific">Kordiimonas lipolytica</name>
    <dbReference type="NCBI Taxonomy" id="1662421"/>
    <lineage>
        <taxon>Bacteria</taxon>
        <taxon>Pseudomonadati</taxon>
        <taxon>Pseudomonadota</taxon>
        <taxon>Alphaproteobacteria</taxon>
        <taxon>Kordiimonadales</taxon>
        <taxon>Kordiimonadaceae</taxon>
        <taxon>Kordiimonas</taxon>
    </lineage>
</organism>
<keyword evidence="4 5" id="KW-0472">Membrane</keyword>
<comment type="caution">
    <text evidence="7">The sequence shown here is derived from an EMBL/GenBank/DDBJ whole genome shotgun (WGS) entry which is preliminary data.</text>
</comment>
<evidence type="ECO:0000256" key="3">
    <source>
        <dbReference type="ARBA" id="ARBA00022989"/>
    </source>
</evidence>
<dbReference type="InterPro" id="IPR010432">
    <property type="entry name" value="RDD"/>
</dbReference>
<evidence type="ECO:0000256" key="1">
    <source>
        <dbReference type="ARBA" id="ARBA00004141"/>
    </source>
</evidence>
<sequence>MKKTVLREAPWFGQVSAFAIDAVIGFIGVFGLFKLVFDRKPDVLTGFDFTMIVALNALLFALPALMMHGSTIGARLLGYRVTKGGAAPVSWASLARGLYFFPFGVIIISFHLPLKLFLQDHAPFDPIFGLRLKMKKTVDHPIQAPSSEPKEGKKADEQEMIFGTRQAEIGDARHDLEKALGIKLVEKESSFWGTYFACNAYGSSQMMLLPNDVGLPDNTDPNIAKKADDFRAIFHVNAKGSKSTLIGDLMAATEFQRIS</sequence>
<dbReference type="RefSeq" id="WP_068143925.1">
    <property type="nucleotide sequence ID" value="NZ_JBHSCR010000014.1"/>
</dbReference>
<dbReference type="EMBL" id="JBHSCR010000014">
    <property type="protein sequence ID" value="MFC4349103.1"/>
    <property type="molecule type" value="Genomic_DNA"/>
</dbReference>
<protein>
    <submittedName>
        <fullName evidence="7">RDD family protein</fullName>
    </submittedName>
</protein>
<comment type="subcellular location">
    <subcellularLocation>
        <location evidence="1">Membrane</location>
        <topology evidence="1">Multi-pass membrane protein</topology>
    </subcellularLocation>
</comment>